<reference evidence="4" key="1">
    <citation type="submission" date="2016-10" db="EMBL/GenBank/DDBJ databases">
        <authorList>
            <person name="Varghese N."/>
            <person name="Submissions S."/>
        </authorList>
    </citation>
    <scope>NUCLEOTIDE SEQUENCE [LARGE SCALE GENOMIC DNA]</scope>
    <source>
        <strain evidence="4">DSM 44718</strain>
    </source>
</reference>
<dbReference type="AlphaFoldDB" id="A0A1H3M1B7"/>
<dbReference type="EMBL" id="FNQB01000001">
    <property type="protein sequence ID" value="SDY70074.1"/>
    <property type="molecule type" value="Genomic_DNA"/>
</dbReference>
<proteinExistence type="predicted"/>
<feature type="transmembrane region" description="Helical" evidence="2">
    <location>
        <begin position="263"/>
        <end position="284"/>
    </location>
</feature>
<protein>
    <submittedName>
        <fullName evidence="3">Branched-chain amino acid ABC-type transport system, permease component</fullName>
    </submittedName>
</protein>
<feature type="compositionally biased region" description="Gly residues" evidence="1">
    <location>
        <begin position="584"/>
        <end position="596"/>
    </location>
</feature>
<feature type="transmembrane region" description="Helical" evidence="2">
    <location>
        <begin position="94"/>
        <end position="113"/>
    </location>
</feature>
<feature type="compositionally biased region" description="Basic and acidic residues" evidence="1">
    <location>
        <begin position="475"/>
        <end position="484"/>
    </location>
</feature>
<feature type="compositionally biased region" description="Pro residues" evidence="1">
    <location>
        <begin position="675"/>
        <end position="687"/>
    </location>
</feature>
<evidence type="ECO:0000313" key="3">
    <source>
        <dbReference type="EMBL" id="SDY70074.1"/>
    </source>
</evidence>
<keyword evidence="2" id="KW-1133">Transmembrane helix</keyword>
<feature type="transmembrane region" description="Helical" evidence="2">
    <location>
        <begin position="155"/>
        <end position="176"/>
    </location>
</feature>
<evidence type="ECO:0000313" key="4">
    <source>
        <dbReference type="Proteomes" id="UP000199632"/>
    </source>
</evidence>
<dbReference type="Proteomes" id="UP000199632">
    <property type="component" value="Unassembled WGS sequence"/>
</dbReference>
<feature type="compositionally biased region" description="Basic and acidic residues" evidence="1">
    <location>
        <begin position="353"/>
        <end position="367"/>
    </location>
</feature>
<evidence type="ECO:0000256" key="1">
    <source>
        <dbReference type="SAM" id="MobiDB-lite"/>
    </source>
</evidence>
<feature type="compositionally biased region" description="Pro residues" evidence="1">
    <location>
        <begin position="415"/>
        <end position="439"/>
    </location>
</feature>
<feature type="compositionally biased region" description="Gly residues" evidence="1">
    <location>
        <begin position="539"/>
        <end position="548"/>
    </location>
</feature>
<feature type="compositionally biased region" description="Basic and acidic residues" evidence="1">
    <location>
        <begin position="857"/>
        <end position="871"/>
    </location>
</feature>
<feature type="compositionally biased region" description="Acidic residues" evidence="1">
    <location>
        <begin position="910"/>
        <end position="925"/>
    </location>
</feature>
<feature type="transmembrane region" description="Helical" evidence="2">
    <location>
        <begin position="125"/>
        <end position="148"/>
    </location>
</feature>
<keyword evidence="4" id="KW-1185">Reference proteome</keyword>
<keyword evidence="2" id="KW-0812">Transmembrane</keyword>
<feature type="transmembrane region" description="Helical" evidence="2">
    <location>
        <begin position="203"/>
        <end position="223"/>
    </location>
</feature>
<evidence type="ECO:0000256" key="2">
    <source>
        <dbReference type="SAM" id="Phobius"/>
    </source>
</evidence>
<feature type="compositionally biased region" description="Polar residues" evidence="1">
    <location>
        <begin position="626"/>
        <end position="636"/>
    </location>
</feature>
<feature type="transmembrane region" description="Helical" evidence="2">
    <location>
        <begin position="230"/>
        <end position="251"/>
    </location>
</feature>
<sequence>MRGPYRARMAYRTWGRVLLAALGVGLLAGAGQLGFAYGLGVVRFARDFEQSPGQWTAHLAWVAWFAMLAAVAGALAGHWLAARDDLRPTLGSRVAVAVAGGVGAMAVAPLAMLPSRVATISSGSAVTIAGLSAVLGALVGVFAAVAVLSQRVAGLNLGAVTVVVWLVALLSVAPSLGPDDPLPEVRLGVLDATWLGDGLAQRLAVIVMPALALAAGAGIGALARWRGLPVIPVAVSGVVGPALLALAYLIAGPGDDPDRYQAAPYWGALIAVAAGGLGSVLAAVARQLTGERAAASAPGRHGDHTAEVFPGHGADDTMARDEEPRTFDAWGTTKPGDSESRWGDDTTPTSSFDRGDVDPPPAKRDDDLFGTGTIPGRDDPLGGSGLGRARDLGDVERSVPPRVGDGPTSGSLFNPPTPVAPPRQPEVVSPPPGPEPTPIRPFDRQPASGPGDWRTDKTSSFTAASVPVVPANGPQRRDDGDLHQRPTAIRPQPPTPSRVPRQPGAGDADGLAPIDLPTGSGRHGGPVRLDDPAQTSGAGHLGGSGRLGGLDDLGQTSGAGPFGGAGRHGGPGRVDDPARTSGAGHLGGAGQRGGPGRVDNSAQTSGAGHLGGAGQRGGAGRVDDPAQTSGAGSSGWSGRPDWPGASTPPAGRPTATTAPAQADGEMPDWRLAPPAWTPPPPITPGPGPDLTAGGPGMPPAGPSARVDAAPPAEATAPAKAPEQKRRGLFRRKNKSEPATPAPTTDSDWVDVPTATSSAPADPDDAPGGNDQAPTGPRGFGFGGLVSGRFGGGDQAAETTGAWAGRDSGTPDSHAGSFDADSEISRPGHDADSIHPRFGGGPAEGRPHLGSVPDAADEGGRRSWADRARGAEDQTPAESAGDGGTRGGRRAGRSDRHLRSVDLGGDAGSWDIDDPEPAKPEEDDDAKADAGEPAPSRGLFRRNRNNTSEVAETPAEPESDPAPESTRGRRGKGSDKPIGERDEEYVDWVTGLGAPEPVNERRRDDVPRRSLRSTTQKDD</sequence>
<gene>
    <name evidence="3" type="ORF">SAMN05421684_1100</name>
</gene>
<feature type="compositionally biased region" description="Gly residues" evidence="1">
    <location>
        <begin position="777"/>
        <end position="793"/>
    </location>
</feature>
<keyword evidence="2" id="KW-0472">Membrane</keyword>
<feature type="compositionally biased region" description="Gly residues" evidence="1">
    <location>
        <begin position="608"/>
        <end position="620"/>
    </location>
</feature>
<name>A0A1H3M1B7_9ACTN</name>
<feature type="compositionally biased region" description="Basic and acidic residues" evidence="1">
    <location>
        <begin position="822"/>
        <end position="834"/>
    </location>
</feature>
<feature type="compositionally biased region" description="Basic and acidic residues" evidence="1">
    <location>
        <begin position="388"/>
        <end position="399"/>
    </location>
</feature>
<feature type="transmembrane region" description="Helical" evidence="2">
    <location>
        <begin position="60"/>
        <end position="82"/>
    </location>
</feature>
<feature type="compositionally biased region" description="Basic and acidic residues" evidence="1">
    <location>
        <begin position="997"/>
        <end position="1007"/>
    </location>
</feature>
<dbReference type="STRING" id="137265.SAMN05421684_1100"/>
<feature type="compositionally biased region" description="Low complexity" evidence="1">
    <location>
        <begin position="643"/>
        <end position="660"/>
    </location>
</feature>
<feature type="region of interest" description="Disordered" evidence="1">
    <location>
        <begin position="293"/>
        <end position="1018"/>
    </location>
</feature>
<feature type="compositionally biased region" description="Gly residues" evidence="1">
    <location>
        <begin position="560"/>
        <end position="572"/>
    </location>
</feature>
<organism evidence="3 4">
    <name type="scientific">Asanoa ishikariensis</name>
    <dbReference type="NCBI Taxonomy" id="137265"/>
    <lineage>
        <taxon>Bacteria</taxon>
        <taxon>Bacillati</taxon>
        <taxon>Actinomycetota</taxon>
        <taxon>Actinomycetes</taxon>
        <taxon>Micromonosporales</taxon>
        <taxon>Micromonosporaceae</taxon>
        <taxon>Asanoa</taxon>
    </lineage>
</organism>
<feature type="compositionally biased region" description="Basic and acidic residues" evidence="1">
    <location>
        <begin position="313"/>
        <end position="326"/>
    </location>
</feature>
<feature type="compositionally biased region" description="Low complexity" evidence="1">
    <location>
        <begin position="708"/>
        <end position="720"/>
    </location>
</feature>
<accession>A0A1H3M1B7</accession>